<reference evidence="1 2" key="1">
    <citation type="submission" date="2015-09" db="EMBL/GenBank/DDBJ databases">
        <title>Draft genome of the parasitic nematode Teladorsagia circumcincta isolate WARC Sus (inbred).</title>
        <authorList>
            <person name="Mitreva M."/>
        </authorList>
    </citation>
    <scope>NUCLEOTIDE SEQUENCE [LARGE SCALE GENOMIC DNA]</scope>
    <source>
        <strain evidence="1 2">S</strain>
    </source>
</reference>
<gene>
    <name evidence="1" type="ORF">TELCIR_15965</name>
</gene>
<name>A0A2G9TWT1_TELCI</name>
<proteinExistence type="predicted"/>
<evidence type="ECO:0000313" key="1">
    <source>
        <dbReference type="EMBL" id="PIO62473.1"/>
    </source>
</evidence>
<dbReference type="AlphaFoldDB" id="A0A2G9TWT1"/>
<dbReference type="Proteomes" id="UP000230423">
    <property type="component" value="Unassembled WGS sequence"/>
</dbReference>
<protein>
    <submittedName>
        <fullName evidence="1">Uncharacterized protein</fullName>
    </submittedName>
</protein>
<sequence>MAAQELAIAARGYPSGSNGHRWTMNSGGSASTDDITVSASWRLTLFSNPLTEGMAPLMKKKCD</sequence>
<organism evidence="1 2">
    <name type="scientific">Teladorsagia circumcincta</name>
    <name type="common">Brown stomach worm</name>
    <name type="synonym">Ostertagia circumcincta</name>
    <dbReference type="NCBI Taxonomy" id="45464"/>
    <lineage>
        <taxon>Eukaryota</taxon>
        <taxon>Metazoa</taxon>
        <taxon>Ecdysozoa</taxon>
        <taxon>Nematoda</taxon>
        <taxon>Chromadorea</taxon>
        <taxon>Rhabditida</taxon>
        <taxon>Rhabditina</taxon>
        <taxon>Rhabditomorpha</taxon>
        <taxon>Strongyloidea</taxon>
        <taxon>Trichostrongylidae</taxon>
        <taxon>Teladorsagia</taxon>
    </lineage>
</organism>
<keyword evidence="2" id="KW-1185">Reference proteome</keyword>
<accession>A0A2G9TWT1</accession>
<dbReference type="EMBL" id="KZ352054">
    <property type="protein sequence ID" value="PIO62473.1"/>
    <property type="molecule type" value="Genomic_DNA"/>
</dbReference>
<evidence type="ECO:0000313" key="2">
    <source>
        <dbReference type="Proteomes" id="UP000230423"/>
    </source>
</evidence>
<dbReference type="OrthoDB" id="10264738at2759"/>